<dbReference type="Gene3D" id="3.40.50.620">
    <property type="entry name" value="HUPs"/>
    <property type="match status" value="2"/>
</dbReference>
<feature type="binding site" evidence="10">
    <location>
        <position position="600"/>
    </location>
    <ligand>
        <name>ATP</name>
        <dbReference type="ChEBI" id="CHEBI:30616"/>
    </ligand>
</feature>
<dbReference type="SUPFAM" id="SSF50677">
    <property type="entry name" value="ValRS/IleRS/LeuRS editing domain"/>
    <property type="match status" value="1"/>
</dbReference>
<dbReference type="Gene3D" id="1.10.730.10">
    <property type="entry name" value="Isoleucyl-tRNA Synthetase, Domain 1"/>
    <property type="match status" value="1"/>
</dbReference>
<keyword evidence="4 10" id="KW-0547">Nucleotide-binding</keyword>
<evidence type="ECO:0000256" key="7">
    <source>
        <dbReference type="ARBA" id="ARBA00022917"/>
    </source>
</evidence>
<feature type="domain" description="Methionyl/Valyl/Leucyl/Isoleucyl-tRNA synthetase anticodon-binding" evidence="12">
    <location>
        <begin position="685"/>
        <end position="836"/>
    </location>
</feature>
<keyword evidence="7 10" id="KW-0648">Protein biosynthesis</keyword>
<proteinExistence type="inferred from homology"/>
<evidence type="ECO:0000256" key="9">
    <source>
        <dbReference type="ARBA" id="ARBA00048359"/>
    </source>
</evidence>
<dbReference type="EMBL" id="LGHB01000011">
    <property type="protein sequence ID" value="KUK96543.1"/>
    <property type="molecule type" value="Genomic_DNA"/>
</dbReference>
<dbReference type="InterPro" id="IPR014729">
    <property type="entry name" value="Rossmann-like_a/b/a_fold"/>
</dbReference>
<protein>
    <recommendedName>
        <fullName evidence="10">Isoleucine--tRNA ligase</fullName>
        <ecNumber evidence="10">6.1.1.5</ecNumber>
    </recommendedName>
    <alternativeName>
        <fullName evidence="10">Isoleucyl-tRNA synthetase</fullName>
        <shortName evidence="10">IleRS</shortName>
    </alternativeName>
</protein>
<name>A0A101IK38_9EURY</name>
<accession>A0A101IK38</accession>
<dbReference type="FunFam" id="3.40.50.620:FF:000286">
    <property type="entry name" value="Isoleucine--tRNA ligase"/>
    <property type="match status" value="1"/>
</dbReference>
<feature type="domain" description="Aminoacyl-tRNA synthetase class Ia" evidence="11">
    <location>
        <begin position="19"/>
        <end position="629"/>
    </location>
</feature>
<evidence type="ECO:0000313" key="13">
    <source>
        <dbReference type="EMBL" id="KUK44669.1"/>
    </source>
</evidence>
<dbReference type="InterPro" id="IPR009080">
    <property type="entry name" value="tRNAsynth_Ia_anticodon-bd"/>
</dbReference>
<dbReference type="InterPro" id="IPR002301">
    <property type="entry name" value="Ile-tRNA-ligase"/>
</dbReference>
<feature type="short sequence motif" description="'HIGH' region" evidence="10">
    <location>
        <begin position="48"/>
        <end position="58"/>
    </location>
</feature>
<dbReference type="PROSITE" id="PS00178">
    <property type="entry name" value="AA_TRNA_LIGASE_I"/>
    <property type="match status" value="1"/>
</dbReference>
<keyword evidence="3 10" id="KW-0479">Metal-binding</keyword>
<dbReference type="Proteomes" id="UP000053961">
    <property type="component" value="Unassembled WGS sequence"/>
</dbReference>
<dbReference type="EMBL" id="LGFT01000019">
    <property type="protein sequence ID" value="KUK44669.1"/>
    <property type="molecule type" value="Genomic_DNA"/>
</dbReference>
<dbReference type="Pfam" id="PF00133">
    <property type="entry name" value="tRNA-synt_1"/>
    <property type="match status" value="1"/>
</dbReference>
<dbReference type="InterPro" id="IPR001412">
    <property type="entry name" value="aa-tRNA-synth_I_CS"/>
</dbReference>
<evidence type="ECO:0000256" key="1">
    <source>
        <dbReference type="ARBA" id="ARBA00022490"/>
    </source>
</evidence>
<evidence type="ECO:0000256" key="5">
    <source>
        <dbReference type="ARBA" id="ARBA00022833"/>
    </source>
</evidence>
<dbReference type="Proteomes" id="UP000057043">
    <property type="component" value="Unassembled WGS sequence"/>
</dbReference>
<comment type="domain">
    <text evidence="10">IleRS has two distinct active sites: one for aminoacylation and one for editing. The misactivated valine is translocated from the active site to the editing site, which sterically excludes the correctly activated isoleucine. The single editing site contains two valyl binding pockets, one specific for each substrate (Val-AMP or Val-tRNA(Ile)).</text>
</comment>
<keyword evidence="2 10" id="KW-0436">Ligase</keyword>
<dbReference type="InterPro" id="IPR002300">
    <property type="entry name" value="aa-tRNA-synth_Ia"/>
</dbReference>
<dbReference type="Pfam" id="PF08264">
    <property type="entry name" value="Anticodon_1"/>
    <property type="match status" value="1"/>
</dbReference>
<comment type="similarity">
    <text evidence="10">Belongs to the class-I aminoacyl-tRNA synthetase family. IleS type 2 subfamily.</text>
</comment>
<evidence type="ECO:0000259" key="11">
    <source>
        <dbReference type="Pfam" id="PF00133"/>
    </source>
</evidence>
<dbReference type="PANTHER" id="PTHR42780">
    <property type="entry name" value="SOLEUCYL-TRNA SYNTHETASE"/>
    <property type="match status" value="1"/>
</dbReference>
<evidence type="ECO:0000313" key="14">
    <source>
        <dbReference type="EMBL" id="KUK96543.1"/>
    </source>
</evidence>
<dbReference type="CDD" id="cd00818">
    <property type="entry name" value="IleRS_core"/>
    <property type="match status" value="1"/>
</dbReference>
<dbReference type="EC" id="6.1.1.5" evidence="10"/>
<dbReference type="GO" id="GO:0008270">
    <property type="term" value="F:zinc ion binding"/>
    <property type="evidence" value="ECO:0007669"/>
    <property type="project" value="UniProtKB-UniRule"/>
</dbReference>
<dbReference type="NCBIfam" id="TIGR00392">
    <property type="entry name" value="ileS"/>
    <property type="match status" value="1"/>
</dbReference>
<dbReference type="InterPro" id="IPR023586">
    <property type="entry name" value="Ile-tRNA-ligase_type2"/>
</dbReference>
<gene>
    <name evidence="10" type="primary">ileS</name>
    <name evidence="13" type="ORF">XD72_0972</name>
    <name evidence="14" type="ORF">XE07_1011</name>
</gene>
<feature type="short sequence motif" description="'KMSKS' region" evidence="10">
    <location>
        <begin position="597"/>
        <end position="601"/>
    </location>
</feature>
<dbReference type="GO" id="GO:0004822">
    <property type="term" value="F:isoleucine-tRNA ligase activity"/>
    <property type="evidence" value="ECO:0007669"/>
    <property type="project" value="UniProtKB-UniRule"/>
</dbReference>
<sequence>MISEVAGQYNAKEVEGKVRKFWDDNGIYIKTRTMRSGGRKFFFVDGPPYTTGRIHLGTAWNKIIKDSILRFKSMNDFVIKDRAGWDMHGLPIEVKVEEHLGFKSKKDIETYGVDRFIDKCKEFALSQKDQMTEQFRTLGAWLNWEDPYMTLKDEYLEAAWWTLKRANERNLLERGFRVVNWCPRCETAIADAEVEYWEETDPSIYVKFPVVGQENTFMMIWTTTPWTIPANVGVAVHPQFEYSRVRAWKDDPEKAEILIIATPLVESVLREGRYRDYEILDRFGGTELEGLRYEHPLVDLIPAQRDIAHKIYLADFVTAENTGSVHIAPGHGLEDFELGVAEDMPIFCPVGEDGRYTAEAGEKYVGKYVRSANEEVNSDLAERGLLLAEGDLVHRYGHCWRCKTPIIYIATPQWFLKISDLRNDMLEEIARVKWYPDWAGSARFRDWISGARDWCISRQRYWGIPLPIWICGKCGEMEVIGSMEELNARSGTVVEELHRPAVDLVTLKCPCGGEMRRVPDVFDVWFDSAVASWATLNYPRDQEQIKEWWPADFITEGHDQTRGWFYSQLGASMVSFGVAPYKSVLMHGFTLDDKGKKMSKSIGNVVSPEEVVSKFGADTLRFYVLSSNAPWEDIHFSWEEMANTNRMLNILWNAYRFPLPYMILDRFDPTRTTMEKCLENLRPEDRWILSRANTLAAEIQAGMDSYQLHRATRALADFVLEDLSRWYIQLVRPRTWIETDDPDKLAAYATIYEVMVTLAKLLAPFAPFTAETIYQNLVRSTDSNAPESVHLCDWHRPRDDFIDEALEKEMDLVRVVVEAVSNARQKGGRKLRWPVSDVVISPSKEIPDLEDLLGVLKSQTNCKRVTVMNVGEKPPMEIAINPVPKKIGPVFKGEAQKVIEVLKEADSAMVRAGISAGDCVVGGYAISPDMVEFLEKIPENLVAAEFPSGWVYVDVTLTEELKAEGYAREIIRRVQDMRKELDLRVEEKIEASIRVEDEKVLKLVATMKEHIASEVRAKHLDMGPTLDIISWLENLEGSLVKDWSVEDVSMTIGISRGQ</sequence>
<evidence type="ECO:0000256" key="2">
    <source>
        <dbReference type="ARBA" id="ARBA00022598"/>
    </source>
</evidence>
<evidence type="ECO:0000259" key="12">
    <source>
        <dbReference type="Pfam" id="PF08264"/>
    </source>
</evidence>
<reference evidence="14" key="1">
    <citation type="journal article" date="2015" name="MBio">
        <title>Genome-resolved metagenomic analysis reveals roles for candidate phyla and other microbial community members in biogeochemical transformations in oil reservoirs.</title>
        <authorList>
            <person name="Hu P."/>
            <person name="Tom L."/>
            <person name="Singh A."/>
            <person name="Thomas B.C."/>
            <person name="Baker B.J."/>
            <person name="Piceno Y.M."/>
            <person name="Andersen G.L."/>
            <person name="Banfield J.F."/>
        </authorList>
    </citation>
    <scope>NUCLEOTIDE SEQUENCE [LARGE SCALE GENOMIC DNA]</scope>
    <source>
        <strain evidence="14">56_747</strain>
    </source>
</reference>
<comment type="subcellular location">
    <subcellularLocation>
        <location evidence="10">Cytoplasm</location>
    </subcellularLocation>
</comment>
<keyword evidence="8 10" id="KW-0030">Aminoacyl-tRNA synthetase</keyword>
<comment type="function">
    <text evidence="10">Catalyzes the attachment of isoleucine to tRNA(Ile). As IleRS can inadvertently accommodate and process structurally similar amino acids such as valine, to avoid such errors it has two additional distinct tRNA(Ile)-dependent editing activities. One activity is designated as 'pretransfer' editing and involves the hydrolysis of activated Val-AMP. The other activity is designated 'posttransfer' editing and involves deacylation of mischarged Val-tRNA(Ile).</text>
</comment>
<comment type="subunit">
    <text evidence="10">Monomer.</text>
</comment>
<dbReference type="Pfam" id="PF19302">
    <property type="entry name" value="DUF5915"/>
    <property type="match status" value="1"/>
</dbReference>
<dbReference type="GO" id="GO:0005737">
    <property type="term" value="C:cytoplasm"/>
    <property type="evidence" value="ECO:0007669"/>
    <property type="project" value="UniProtKB-SubCell"/>
</dbReference>
<dbReference type="FunFam" id="1.10.730.10:FF:000033">
    <property type="entry name" value="Valine--tRNA ligase"/>
    <property type="match status" value="1"/>
</dbReference>
<dbReference type="GO" id="GO:0005524">
    <property type="term" value="F:ATP binding"/>
    <property type="evidence" value="ECO:0007669"/>
    <property type="project" value="UniProtKB-UniRule"/>
</dbReference>
<evidence type="ECO:0000313" key="15">
    <source>
        <dbReference type="Proteomes" id="UP000053961"/>
    </source>
</evidence>
<dbReference type="HAMAP" id="MF_02003">
    <property type="entry name" value="Ile_tRNA_synth_type2"/>
    <property type="match status" value="1"/>
</dbReference>
<keyword evidence="6 10" id="KW-0067">ATP-binding</keyword>
<comment type="catalytic activity">
    <reaction evidence="9 10">
        <text>tRNA(Ile) + L-isoleucine + ATP = L-isoleucyl-tRNA(Ile) + AMP + diphosphate</text>
        <dbReference type="Rhea" id="RHEA:11060"/>
        <dbReference type="Rhea" id="RHEA-COMP:9666"/>
        <dbReference type="Rhea" id="RHEA-COMP:9695"/>
        <dbReference type="ChEBI" id="CHEBI:30616"/>
        <dbReference type="ChEBI" id="CHEBI:33019"/>
        <dbReference type="ChEBI" id="CHEBI:58045"/>
        <dbReference type="ChEBI" id="CHEBI:78442"/>
        <dbReference type="ChEBI" id="CHEBI:78528"/>
        <dbReference type="ChEBI" id="CHEBI:456215"/>
        <dbReference type="EC" id="6.1.1.5"/>
    </reaction>
</comment>
<keyword evidence="1 10" id="KW-0963">Cytoplasm</keyword>
<dbReference type="CDD" id="cd07961">
    <property type="entry name" value="Anticodon_Ia_Ile_ABEc"/>
    <property type="match status" value="1"/>
</dbReference>
<evidence type="ECO:0000313" key="16">
    <source>
        <dbReference type="Proteomes" id="UP000057043"/>
    </source>
</evidence>
<organism evidence="14 15">
    <name type="scientific">Methanothrix harundinacea</name>
    <dbReference type="NCBI Taxonomy" id="301375"/>
    <lineage>
        <taxon>Archaea</taxon>
        <taxon>Methanobacteriati</taxon>
        <taxon>Methanobacteriota</taxon>
        <taxon>Stenosarchaea group</taxon>
        <taxon>Methanomicrobia</taxon>
        <taxon>Methanotrichales</taxon>
        <taxon>Methanotrichaceae</taxon>
        <taxon>Methanothrix</taxon>
    </lineage>
</organism>
<dbReference type="InterPro" id="IPR033709">
    <property type="entry name" value="Anticodon_Ile_ABEc"/>
</dbReference>
<reference evidence="15 16" key="2">
    <citation type="journal article" date="2015" name="MBio">
        <title>Genome-Resolved Metagenomic Analysis Reveals Roles for Candidate Phyla and Other Microbial Community Members in Biogeochemical Transformations in Oil Reservoirs.</title>
        <authorList>
            <person name="Hu P."/>
            <person name="Tom L."/>
            <person name="Singh A."/>
            <person name="Thomas B.C."/>
            <person name="Baker B.J."/>
            <person name="Piceno Y.M."/>
            <person name="Andersen G.L."/>
            <person name="Banfield J.F."/>
        </authorList>
    </citation>
    <scope>NUCLEOTIDE SEQUENCE [LARGE SCALE GENOMIC DNA]</scope>
    <source>
        <strain evidence="13">57_489</strain>
    </source>
</reference>
<dbReference type="InterPro" id="IPR009008">
    <property type="entry name" value="Val/Leu/Ile-tRNA-synth_edit"/>
</dbReference>
<evidence type="ECO:0000256" key="8">
    <source>
        <dbReference type="ARBA" id="ARBA00023146"/>
    </source>
</evidence>
<evidence type="ECO:0000256" key="10">
    <source>
        <dbReference type="HAMAP-Rule" id="MF_02003"/>
    </source>
</evidence>
<dbReference type="GO" id="GO:0006428">
    <property type="term" value="P:isoleucyl-tRNA aminoacylation"/>
    <property type="evidence" value="ECO:0007669"/>
    <property type="project" value="UniProtKB-UniRule"/>
</dbReference>
<dbReference type="PATRIC" id="fig|301375.6.peg.2409"/>
<keyword evidence="5 10" id="KW-0862">Zinc</keyword>
<comment type="caution">
    <text evidence="14">The sequence shown here is derived from an EMBL/GenBank/DDBJ whole genome shotgun (WGS) entry which is preliminary data.</text>
</comment>
<dbReference type="GO" id="GO:0002161">
    <property type="term" value="F:aminoacyl-tRNA deacylase activity"/>
    <property type="evidence" value="ECO:0007669"/>
    <property type="project" value="InterPro"/>
</dbReference>
<dbReference type="GO" id="GO:0000049">
    <property type="term" value="F:tRNA binding"/>
    <property type="evidence" value="ECO:0007669"/>
    <property type="project" value="InterPro"/>
</dbReference>
<dbReference type="AlphaFoldDB" id="A0A101IK38"/>
<dbReference type="InterPro" id="IPR013155">
    <property type="entry name" value="M/V/L/I-tRNA-synth_anticd-bd"/>
</dbReference>
<dbReference type="PRINTS" id="PR00984">
    <property type="entry name" value="TRNASYNTHILE"/>
</dbReference>
<dbReference type="SUPFAM" id="SSF52374">
    <property type="entry name" value="Nucleotidylyl transferase"/>
    <property type="match status" value="1"/>
</dbReference>
<dbReference type="PANTHER" id="PTHR42780:SF1">
    <property type="entry name" value="ISOLEUCINE--TRNA LIGASE, CYTOPLASMIC"/>
    <property type="match status" value="1"/>
</dbReference>
<evidence type="ECO:0000256" key="6">
    <source>
        <dbReference type="ARBA" id="ARBA00022840"/>
    </source>
</evidence>
<comment type="cofactor">
    <cofactor evidence="10">
        <name>Zn(2+)</name>
        <dbReference type="ChEBI" id="CHEBI:29105"/>
    </cofactor>
</comment>
<evidence type="ECO:0000256" key="3">
    <source>
        <dbReference type="ARBA" id="ARBA00022723"/>
    </source>
</evidence>
<dbReference type="SUPFAM" id="SSF47323">
    <property type="entry name" value="Anticodon-binding domain of a subclass of class I aminoacyl-tRNA synthetases"/>
    <property type="match status" value="2"/>
</dbReference>
<evidence type="ECO:0000256" key="4">
    <source>
        <dbReference type="ARBA" id="ARBA00022741"/>
    </source>
</evidence>